<proteinExistence type="predicted"/>
<evidence type="ECO:0000259" key="1">
    <source>
        <dbReference type="PROSITE" id="PS50181"/>
    </source>
</evidence>
<protein>
    <recommendedName>
        <fullName evidence="1">F-box domain-containing protein</fullName>
    </recommendedName>
</protein>
<dbReference type="InterPro" id="IPR001810">
    <property type="entry name" value="F-box_dom"/>
</dbReference>
<reference evidence="2" key="1">
    <citation type="submission" date="2021-01" db="EMBL/GenBank/DDBJ databases">
        <authorList>
            <person name="Kaushik A."/>
        </authorList>
    </citation>
    <scope>NUCLEOTIDE SEQUENCE</scope>
    <source>
        <strain evidence="2">AG2-2IIIB</strain>
    </source>
</reference>
<sequence>MSLILLPPETIVRIIRLLDPVDVKSVKMVCQYFKEIIADDLYLQYVLELDKSGYTVPRFIRKDLSYGEMIQAIQTHRNRWRRVELGDPKSIEVPDDFNTFAYGVYFLDGVKVRHLGTRTPDGNITSSLHFHQLPSFSKGTDYRFWVHQGLGFTPCSLAIQPEIDLMALLEYCPPDEHIPDEYPDQVYRIHLRTMTSNEPHPLATISTPFLKITKHPWRGSGDLNPMTLYGRIIALRFIPGPYLPAFTPFIILFDWIAGLELGRVELKPYAGCSISFISEEYFVVAQGYKPKLSSAKHKYQEGNLLVFHIPSSGKENQRVRHVATLTFPKLCNRQNELLLCLCGEASPIPNTAFWSTRAKPVPKVYELSRWNHLCLYYEASNGRNPPRASGQRQWCFGKNLGASGLLYVSSQALLTLVIRCVDNEPALIPWETWGNYAASLPVMDLPSAYMWGRKYAFLRYSANDSQLIILDFIPRGLPAQQSTEGENAAFMPPESMHDAYNPKSAPSLQLAVGKFLEPEAGKLDMRYRRTVISLENGKHHNLYVNGLQIDDEHLVTAVEPPMGVTGSRFFSVYTI</sequence>
<organism evidence="2 3">
    <name type="scientific">Rhizoctonia solani</name>
    <dbReference type="NCBI Taxonomy" id="456999"/>
    <lineage>
        <taxon>Eukaryota</taxon>
        <taxon>Fungi</taxon>
        <taxon>Dikarya</taxon>
        <taxon>Basidiomycota</taxon>
        <taxon>Agaricomycotina</taxon>
        <taxon>Agaricomycetes</taxon>
        <taxon>Cantharellales</taxon>
        <taxon>Ceratobasidiaceae</taxon>
        <taxon>Rhizoctonia</taxon>
    </lineage>
</organism>
<dbReference type="Pfam" id="PF12937">
    <property type="entry name" value="F-box-like"/>
    <property type="match status" value="1"/>
</dbReference>
<dbReference type="CDD" id="cd09917">
    <property type="entry name" value="F-box_SF"/>
    <property type="match status" value="1"/>
</dbReference>
<evidence type="ECO:0000313" key="2">
    <source>
        <dbReference type="EMBL" id="CAE6428331.1"/>
    </source>
</evidence>
<dbReference type="InterPro" id="IPR036047">
    <property type="entry name" value="F-box-like_dom_sf"/>
</dbReference>
<dbReference type="AlphaFoldDB" id="A0A8H2XJM4"/>
<gene>
    <name evidence="2" type="ORF">RDB_LOCUS61316</name>
</gene>
<accession>A0A8H2XJM4</accession>
<feature type="domain" description="F-box" evidence="1">
    <location>
        <begin position="1"/>
        <end position="46"/>
    </location>
</feature>
<evidence type="ECO:0000313" key="3">
    <source>
        <dbReference type="Proteomes" id="UP000663843"/>
    </source>
</evidence>
<dbReference type="EMBL" id="CAJMWT010001987">
    <property type="protein sequence ID" value="CAE6428331.1"/>
    <property type="molecule type" value="Genomic_DNA"/>
</dbReference>
<name>A0A8H2XJM4_9AGAM</name>
<comment type="caution">
    <text evidence="2">The sequence shown here is derived from an EMBL/GenBank/DDBJ whole genome shotgun (WGS) entry which is preliminary data.</text>
</comment>
<dbReference type="PROSITE" id="PS50181">
    <property type="entry name" value="FBOX"/>
    <property type="match status" value="1"/>
</dbReference>
<dbReference type="Proteomes" id="UP000663843">
    <property type="component" value="Unassembled WGS sequence"/>
</dbReference>
<dbReference type="SUPFAM" id="SSF81383">
    <property type="entry name" value="F-box domain"/>
    <property type="match status" value="1"/>
</dbReference>